<sequence>MRLLPVLLAAGASSRFAADDSVPGHAKLAAKDGHGTPLLRLSWQALEQMRAQASQKYPKLELLPLLTILGGHKEQLQALLPHHASSCFNPLWQQGLGHSIALAAEQAKACSADALLLALADQVALISADYLELLDCWLGSQLSSSAFYRDAPGAPAIFNATDFNALCQLQGDRGAKALLTEKLQQQRLGRIVLHRAAIDIDTGADLRRLNQHKE</sequence>
<keyword evidence="4" id="KW-1185">Reference proteome</keyword>
<dbReference type="PANTHER" id="PTHR43777:SF1">
    <property type="entry name" value="MOLYBDENUM COFACTOR CYTIDYLYLTRANSFERASE"/>
    <property type="match status" value="1"/>
</dbReference>
<organism evidence="3 4">
    <name type="scientific">Shewanella algae</name>
    <dbReference type="NCBI Taxonomy" id="38313"/>
    <lineage>
        <taxon>Bacteria</taxon>
        <taxon>Pseudomonadati</taxon>
        <taxon>Pseudomonadota</taxon>
        <taxon>Gammaproteobacteria</taxon>
        <taxon>Alteromonadales</taxon>
        <taxon>Shewanellaceae</taxon>
        <taxon>Shewanella</taxon>
    </lineage>
</organism>
<gene>
    <name evidence="3" type="ORF">NCTC10738_01347</name>
</gene>
<dbReference type="Pfam" id="PF12804">
    <property type="entry name" value="NTP_transf_3"/>
    <property type="match status" value="1"/>
</dbReference>
<dbReference type="SUPFAM" id="SSF53448">
    <property type="entry name" value="Nucleotide-diphospho-sugar transferases"/>
    <property type="match status" value="1"/>
</dbReference>
<dbReference type="RefSeq" id="WP_115389420.1">
    <property type="nucleotide sequence ID" value="NZ_JADZHC010000088.1"/>
</dbReference>
<dbReference type="PANTHER" id="PTHR43777">
    <property type="entry name" value="MOLYBDENUM COFACTOR CYTIDYLYLTRANSFERASE"/>
    <property type="match status" value="1"/>
</dbReference>
<dbReference type="InterPro" id="IPR025877">
    <property type="entry name" value="MobA-like_NTP_Trfase"/>
</dbReference>
<evidence type="ECO:0000313" key="4">
    <source>
        <dbReference type="Proteomes" id="UP000254069"/>
    </source>
</evidence>
<dbReference type="EMBL" id="UGYO01000001">
    <property type="protein sequence ID" value="SUI57941.1"/>
    <property type="molecule type" value="Genomic_DNA"/>
</dbReference>
<proteinExistence type="predicted"/>
<evidence type="ECO:0000256" key="1">
    <source>
        <dbReference type="ARBA" id="ARBA00022842"/>
    </source>
</evidence>
<keyword evidence="1" id="KW-0460">Magnesium</keyword>
<evidence type="ECO:0000313" key="3">
    <source>
        <dbReference type="EMBL" id="SUI57941.1"/>
    </source>
</evidence>
<dbReference type="GO" id="GO:0016779">
    <property type="term" value="F:nucleotidyltransferase activity"/>
    <property type="evidence" value="ECO:0007669"/>
    <property type="project" value="UniProtKB-ARBA"/>
</dbReference>
<reference evidence="3 4" key="1">
    <citation type="submission" date="2018-06" db="EMBL/GenBank/DDBJ databases">
        <authorList>
            <consortium name="Pathogen Informatics"/>
            <person name="Doyle S."/>
        </authorList>
    </citation>
    <scope>NUCLEOTIDE SEQUENCE [LARGE SCALE GENOMIC DNA]</scope>
    <source>
        <strain evidence="3 4">NCTC10738</strain>
    </source>
</reference>
<dbReference type="InterPro" id="IPR029044">
    <property type="entry name" value="Nucleotide-diphossugar_trans"/>
</dbReference>
<dbReference type="Gene3D" id="3.90.550.10">
    <property type="entry name" value="Spore Coat Polysaccharide Biosynthesis Protein SpsA, Chain A"/>
    <property type="match status" value="1"/>
</dbReference>
<evidence type="ECO:0000259" key="2">
    <source>
        <dbReference type="Pfam" id="PF12804"/>
    </source>
</evidence>
<dbReference type="AlphaFoldDB" id="A0A379Z9X2"/>
<accession>A0A379Z9X2</accession>
<feature type="domain" description="MobA-like NTP transferase" evidence="2">
    <location>
        <begin position="6"/>
        <end position="181"/>
    </location>
</feature>
<dbReference type="Proteomes" id="UP000254069">
    <property type="component" value="Unassembled WGS sequence"/>
</dbReference>
<name>A0A379Z9X2_9GAMM</name>
<protein>
    <submittedName>
        <fullName evidence="3">Xanthine dehydrogenase accessory protein pucB</fullName>
    </submittedName>
</protein>